<organism evidence="17">
    <name type="scientific">Rhipicephalus microplus</name>
    <name type="common">Cattle tick</name>
    <name type="synonym">Boophilus microplus</name>
    <dbReference type="NCBI Taxonomy" id="6941"/>
    <lineage>
        <taxon>Eukaryota</taxon>
        <taxon>Metazoa</taxon>
        <taxon>Ecdysozoa</taxon>
        <taxon>Arthropoda</taxon>
        <taxon>Chelicerata</taxon>
        <taxon>Arachnida</taxon>
        <taxon>Acari</taxon>
        <taxon>Parasitiformes</taxon>
        <taxon>Ixodida</taxon>
        <taxon>Ixodoidea</taxon>
        <taxon>Ixodidae</taxon>
        <taxon>Rhipicephalinae</taxon>
        <taxon>Rhipicephalus</taxon>
        <taxon>Boophilus</taxon>
    </lineage>
</organism>
<evidence type="ECO:0000256" key="16">
    <source>
        <dbReference type="SAM" id="Phobius"/>
    </source>
</evidence>
<dbReference type="PANTHER" id="PTHR24292">
    <property type="entry name" value="CYTOCHROME P450"/>
    <property type="match status" value="1"/>
</dbReference>
<dbReference type="Pfam" id="PF00067">
    <property type="entry name" value="p450"/>
    <property type="match status" value="1"/>
</dbReference>
<keyword evidence="9" id="KW-0492">Microsome</keyword>
<keyword evidence="10 15" id="KW-0560">Oxidoreductase</keyword>
<dbReference type="InterPro" id="IPR001128">
    <property type="entry name" value="Cyt_P450"/>
</dbReference>
<comment type="subcellular location">
    <subcellularLocation>
        <location evidence="4">Endoplasmic reticulum membrane</location>
        <topology evidence="4">Peripheral membrane protein</topology>
    </subcellularLocation>
    <subcellularLocation>
        <location evidence="3">Microsome membrane</location>
        <topology evidence="3">Peripheral membrane protein</topology>
    </subcellularLocation>
</comment>
<dbReference type="GO" id="GO:0005789">
    <property type="term" value="C:endoplasmic reticulum membrane"/>
    <property type="evidence" value="ECO:0007669"/>
    <property type="project" value="UniProtKB-SubCell"/>
</dbReference>
<evidence type="ECO:0000256" key="9">
    <source>
        <dbReference type="ARBA" id="ARBA00022848"/>
    </source>
</evidence>
<evidence type="ECO:0000256" key="4">
    <source>
        <dbReference type="ARBA" id="ARBA00004406"/>
    </source>
</evidence>
<comment type="cofactor">
    <cofactor evidence="1 14">
        <name>heme</name>
        <dbReference type="ChEBI" id="CHEBI:30413"/>
    </cofactor>
</comment>
<comment type="function">
    <text evidence="2">May be involved in the metabolism of insect hormones and in the breakdown of synthetic insecticides.</text>
</comment>
<dbReference type="GO" id="GO:0016705">
    <property type="term" value="F:oxidoreductase activity, acting on paired donors, with incorporation or reduction of molecular oxygen"/>
    <property type="evidence" value="ECO:0007669"/>
    <property type="project" value="InterPro"/>
</dbReference>
<dbReference type="InterPro" id="IPR036396">
    <property type="entry name" value="Cyt_P450_sf"/>
</dbReference>
<reference evidence="17" key="1">
    <citation type="submission" date="2020-03" db="EMBL/GenBank/DDBJ databases">
        <title>A transcriptome and proteome of the tick Rhipicephalus microplus shaped by the genetic composition of its hosts and developmental stage.</title>
        <authorList>
            <person name="Garcia G.R."/>
            <person name="Ribeiro J.M.C."/>
            <person name="Maruyama S.R."/>
            <person name="Gardinasse L.G."/>
            <person name="Nelson K."/>
            <person name="Ferreira B.R."/>
            <person name="Andrade T.G."/>
            <person name="Santos I.K.F.M."/>
        </authorList>
    </citation>
    <scope>NUCLEOTIDE SEQUENCE</scope>
    <source>
        <strain evidence="17">NSGR</strain>
        <tissue evidence="17">Salivary glands</tissue>
    </source>
</reference>
<feature type="transmembrane region" description="Helical" evidence="16">
    <location>
        <begin position="6"/>
        <end position="25"/>
    </location>
</feature>
<evidence type="ECO:0000256" key="10">
    <source>
        <dbReference type="ARBA" id="ARBA00023002"/>
    </source>
</evidence>
<dbReference type="PRINTS" id="PR00465">
    <property type="entry name" value="EP450IV"/>
</dbReference>
<dbReference type="CDD" id="cd11055">
    <property type="entry name" value="CYP3A-like"/>
    <property type="match status" value="1"/>
</dbReference>
<dbReference type="VEuPathDB" id="VectorBase:LOC119185482"/>
<evidence type="ECO:0000256" key="13">
    <source>
        <dbReference type="ARBA" id="ARBA00023136"/>
    </source>
</evidence>
<evidence type="ECO:0000256" key="14">
    <source>
        <dbReference type="PIRSR" id="PIRSR602403-1"/>
    </source>
</evidence>
<evidence type="ECO:0000256" key="3">
    <source>
        <dbReference type="ARBA" id="ARBA00004174"/>
    </source>
</evidence>
<feature type="binding site" description="axial binding residue" evidence="14">
    <location>
        <position position="462"/>
    </location>
    <ligand>
        <name>heme</name>
        <dbReference type="ChEBI" id="CHEBI:30413"/>
    </ligand>
    <ligandPart>
        <name>Fe</name>
        <dbReference type="ChEBI" id="CHEBI:18248"/>
    </ligandPart>
</feature>
<keyword evidence="11 14" id="KW-0408">Iron</keyword>
<dbReference type="FunFam" id="1.10.630.10:FF:000042">
    <property type="entry name" value="Cytochrome P450"/>
    <property type="match status" value="1"/>
</dbReference>
<dbReference type="GO" id="GO:0004497">
    <property type="term" value="F:monooxygenase activity"/>
    <property type="evidence" value="ECO:0007669"/>
    <property type="project" value="UniProtKB-KW"/>
</dbReference>
<sequence length="518" mass="58725">MSFFSFLVFYDWLFLAITIAVLLYLRASRHRNYWRNQNVVHEKFSLFFGSQIKHLYKPLHVVDDELYRKHGRLFGSFEDGKPVLYVAEPELLKSILVKDAALTQRKVVEFDDPILSNLMVNVPPEQWKKLRTATSPAFTSGKLRKMQAIIDSCAHFTSERLKKAATASEDVDMKGFYGHFTLDAVASCSFGVKLSPNSPEEGSFIRSAKNVFFAEVTPAVMLSALVQKAGQAFRKRVFNEKAFTFYKDATIDIIKKREENNIRHEDFLQMMMNAKEVAEQTTISGEMVSEDPGIEDPQQKPQGIKSLSEDEALAQCVLFFLAGQDTASTTTSFASYLLAVNPQAQEKLQAEVDECFRKHGSSPSYDIVSKLPYLDCVVNETLRMMTPGTRLERVFQEDYMLGETGIKLSEDCTVVVPVYSLHHDPEFFPEPDVFNPDRFSEENINSIRPYTFLPFGAGPRNCIGSRFAHQLVKTCLLHAVHSVCFVKCPKTKVPLEYRPGFGLLHPKDLVIGVRERSS</sequence>
<keyword evidence="12 15" id="KW-0503">Monooxygenase</keyword>
<evidence type="ECO:0000313" key="17">
    <source>
        <dbReference type="EMBL" id="NIE42552.1"/>
    </source>
</evidence>
<evidence type="ECO:0000256" key="2">
    <source>
        <dbReference type="ARBA" id="ARBA00003690"/>
    </source>
</evidence>
<accession>A0A6G4ZUZ3</accession>
<name>A0A6G4ZUZ3_RHIMP</name>
<dbReference type="OrthoDB" id="6434997at2759"/>
<dbReference type="InterPro" id="IPR050476">
    <property type="entry name" value="Insect_CytP450_Detox"/>
</dbReference>
<dbReference type="PRINTS" id="PR00385">
    <property type="entry name" value="P450"/>
</dbReference>
<dbReference type="PROSITE" id="PS00086">
    <property type="entry name" value="CYTOCHROME_P450"/>
    <property type="match status" value="1"/>
</dbReference>
<protein>
    <submittedName>
        <fullName evidence="17">Putative cytochrome</fullName>
    </submittedName>
</protein>
<dbReference type="AlphaFoldDB" id="A0A6G4ZUZ3"/>
<dbReference type="InterPro" id="IPR002403">
    <property type="entry name" value="Cyt_P450_E_grp-IV"/>
</dbReference>
<proteinExistence type="inferred from homology"/>
<dbReference type="PANTHER" id="PTHR24292:SF54">
    <property type="entry name" value="CYP9F3-RELATED"/>
    <property type="match status" value="1"/>
</dbReference>
<dbReference type="EMBL" id="GIKN01000279">
    <property type="protein sequence ID" value="NIE42552.1"/>
    <property type="molecule type" value="Transcribed_RNA"/>
</dbReference>
<dbReference type="InterPro" id="IPR017972">
    <property type="entry name" value="Cyt_P450_CS"/>
</dbReference>
<evidence type="ECO:0000256" key="11">
    <source>
        <dbReference type="ARBA" id="ARBA00023004"/>
    </source>
</evidence>
<dbReference type="GO" id="GO:0005506">
    <property type="term" value="F:iron ion binding"/>
    <property type="evidence" value="ECO:0007669"/>
    <property type="project" value="InterPro"/>
</dbReference>
<evidence type="ECO:0000256" key="12">
    <source>
        <dbReference type="ARBA" id="ARBA00023033"/>
    </source>
</evidence>
<evidence type="ECO:0000256" key="7">
    <source>
        <dbReference type="ARBA" id="ARBA00022723"/>
    </source>
</evidence>
<dbReference type="GO" id="GO:0020037">
    <property type="term" value="F:heme binding"/>
    <property type="evidence" value="ECO:0007669"/>
    <property type="project" value="InterPro"/>
</dbReference>
<keyword evidence="16" id="KW-0812">Transmembrane</keyword>
<comment type="similarity">
    <text evidence="5 15">Belongs to the cytochrome P450 family.</text>
</comment>
<keyword evidence="6 14" id="KW-0349">Heme</keyword>
<evidence type="ECO:0000256" key="1">
    <source>
        <dbReference type="ARBA" id="ARBA00001971"/>
    </source>
</evidence>
<keyword evidence="13 16" id="KW-0472">Membrane</keyword>
<evidence type="ECO:0000256" key="15">
    <source>
        <dbReference type="RuleBase" id="RU000461"/>
    </source>
</evidence>
<evidence type="ECO:0000256" key="8">
    <source>
        <dbReference type="ARBA" id="ARBA00022824"/>
    </source>
</evidence>
<keyword evidence="16" id="KW-1133">Transmembrane helix</keyword>
<evidence type="ECO:0000256" key="6">
    <source>
        <dbReference type="ARBA" id="ARBA00022617"/>
    </source>
</evidence>
<keyword evidence="8" id="KW-0256">Endoplasmic reticulum</keyword>
<dbReference type="Gene3D" id="1.10.630.10">
    <property type="entry name" value="Cytochrome P450"/>
    <property type="match status" value="1"/>
</dbReference>
<dbReference type="SUPFAM" id="SSF48264">
    <property type="entry name" value="Cytochrome P450"/>
    <property type="match status" value="1"/>
</dbReference>
<evidence type="ECO:0000256" key="5">
    <source>
        <dbReference type="ARBA" id="ARBA00010617"/>
    </source>
</evidence>
<keyword evidence="7 14" id="KW-0479">Metal-binding</keyword>